<evidence type="ECO:0000313" key="2">
    <source>
        <dbReference type="Proteomes" id="UP000236316"/>
    </source>
</evidence>
<dbReference type="KEGG" id="vg:35382574"/>
<dbReference type="EMBL" id="LT906555">
    <property type="protein sequence ID" value="SNW62655.1"/>
    <property type="molecule type" value="Genomic_DNA"/>
</dbReference>
<dbReference type="Proteomes" id="UP000236316">
    <property type="component" value="Segment"/>
</dbReference>
<gene>
    <name evidence="1" type="ORF">ORPV_751</name>
</gene>
<dbReference type="GeneID" id="35382574"/>
<evidence type="ECO:0000313" key="1">
    <source>
        <dbReference type="EMBL" id="SNW62655.1"/>
    </source>
</evidence>
<reference evidence="1" key="1">
    <citation type="submission" date="2017-08" db="EMBL/GenBank/DDBJ databases">
        <authorList>
            <consortium name="Urmite Genomes"/>
        </authorList>
    </citation>
    <scope>NUCLEOTIDE SEQUENCE [LARGE SCALE GENOMIC DNA]</scope>
    <source>
        <strain evidence="1">IHUMI-LCC2</strain>
    </source>
</reference>
<sequence>MNKIAEYNPNPIKKLLNDINVYFKSNIRGLILEDDGQFLCVFVDLIKGGQFCYGHVEYKRGCTSLYAIGSGGPKYILENSDFTELLTNGVHYAFPTQRHMFNTNKNKYIYLTLSDINNILQ</sequence>
<keyword evidence="2" id="KW-1185">Reference proteome</keyword>
<accession>A0A2I2L524</accession>
<dbReference type="RefSeq" id="YP_009448957.1">
    <property type="nucleotide sequence ID" value="NC_036594.1"/>
</dbReference>
<organism evidence="1">
    <name type="scientific">Orpheovirus IHUMI-LCC2</name>
    <dbReference type="NCBI Taxonomy" id="2023057"/>
    <lineage>
        <taxon>Viruses</taxon>
        <taxon>Varidnaviria</taxon>
        <taxon>Bamfordvirae</taxon>
        <taxon>Nucleocytoviricota</taxon>
        <taxon>Megaviricetes</taxon>
        <taxon>Pimascovirales</taxon>
        <taxon>Ocovirineae</taxon>
        <taxon>Orpheoviridae</taxon>
        <taxon>Alphaorpheovirus</taxon>
        <taxon>Alphaorpheovirus massiliense</taxon>
    </lineage>
</organism>
<name>A0A2I2L524_9VIRU</name>
<proteinExistence type="predicted"/>
<protein>
    <submittedName>
        <fullName evidence="1">Uncharacterized protein</fullName>
    </submittedName>
</protein>